<evidence type="ECO:0000313" key="1">
    <source>
        <dbReference type="EMBL" id="KAF2473209.1"/>
    </source>
</evidence>
<comment type="caution">
    <text evidence="1">The sequence shown here is derived from an EMBL/GenBank/DDBJ whole genome shotgun (WGS) entry which is preliminary data.</text>
</comment>
<evidence type="ECO:0000313" key="2">
    <source>
        <dbReference type="Proteomes" id="UP000799755"/>
    </source>
</evidence>
<dbReference type="Proteomes" id="UP000799755">
    <property type="component" value="Unassembled WGS sequence"/>
</dbReference>
<accession>A0ACB6R1K7</accession>
<name>A0ACB6R1K7_9PLEO</name>
<keyword evidence="2" id="KW-1185">Reference proteome</keyword>
<gene>
    <name evidence="1" type="ORF">BDR25DRAFT_352648</name>
</gene>
<proteinExistence type="predicted"/>
<organism evidence="1 2">
    <name type="scientific">Lindgomyces ingoldianus</name>
    <dbReference type="NCBI Taxonomy" id="673940"/>
    <lineage>
        <taxon>Eukaryota</taxon>
        <taxon>Fungi</taxon>
        <taxon>Dikarya</taxon>
        <taxon>Ascomycota</taxon>
        <taxon>Pezizomycotina</taxon>
        <taxon>Dothideomycetes</taxon>
        <taxon>Pleosporomycetidae</taxon>
        <taxon>Pleosporales</taxon>
        <taxon>Lindgomycetaceae</taxon>
        <taxon>Lindgomyces</taxon>
    </lineage>
</organism>
<protein>
    <submittedName>
        <fullName evidence="1">Uncharacterized protein</fullName>
    </submittedName>
</protein>
<reference evidence="1" key="1">
    <citation type="journal article" date="2020" name="Stud. Mycol.">
        <title>101 Dothideomycetes genomes: a test case for predicting lifestyles and emergence of pathogens.</title>
        <authorList>
            <person name="Haridas S."/>
            <person name="Albert R."/>
            <person name="Binder M."/>
            <person name="Bloem J."/>
            <person name="Labutti K."/>
            <person name="Salamov A."/>
            <person name="Andreopoulos B."/>
            <person name="Baker S."/>
            <person name="Barry K."/>
            <person name="Bills G."/>
            <person name="Bluhm B."/>
            <person name="Cannon C."/>
            <person name="Castanera R."/>
            <person name="Culley D."/>
            <person name="Daum C."/>
            <person name="Ezra D."/>
            <person name="Gonzalez J."/>
            <person name="Henrissat B."/>
            <person name="Kuo A."/>
            <person name="Liang C."/>
            <person name="Lipzen A."/>
            <person name="Lutzoni F."/>
            <person name="Magnuson J."/>
            <person name="Mondo S."/>
            <person name="Nolan M."/>
            <person name="Ohm R."/>
            <person name="Pangilinan J."/>
            <person name="Park H.-J."/>
            <person name="Ramirez L."/>
            <person name="Alfaro M."/>
            <person name="Sun H."/>
            <person name="Tritt A."/>
            <person name="Yoshinaga Y."/>
            <person name="Zwiers L.-H."/>
            <person name="Turgeon B."/>
            <person name="Goodwin S."/>
            <person name="Spatafora J."/>
            <person name="Crous P."/>
            <person name="Grigoriev I."/>
        </authorList>
    </citation>
    <scope>NUCLEOTIDE SEQUENCE</scope>
    <source>
        <strain evidence="1">ATCC 200398</strain>
    </source>
</reference>
<dbReference type="EMBL" id="MU003500">
    <property type="protein sequence ID" value="KAF2473209.1"/>
    <property type="molecule type" value="Genomic_DNA"/>
</dbReference>
<sequence length="258" mass="29659">MESMALNYENLVDYACFYDPIKDVQVGPANQEPRDVSQPGRLVESLRRNILSYRVSITLKMLQKPQTRIILSGAMRRACFFGVCAAQPLLLLLQKERPTLTQEVHTNSAHPLFFSNSVGETIQWCRWHLTTVALSSCAALWDPPKWFLPKLTKDIDVTVPHPFVPIPRYPSCDDDLKRFTSIHWMFLVFELYLINWLFLYNICSNQGFTATINSLQPTSATYIGARKASFRIKSSVLVVTEFVQGREDEQYSKRFKAI</sequence>